<name>A0A067RG05_ZOONE</name>
<evidence type="ECO:0000313" key="3">
    <source>
        <dbReference type="Proteomes" id="UP000027135"/>
    </source>
</evidence>
<feature type="compositionally biased region" description="Basic and acidic residues" evidence="1">
    <location>
        <begin position="85"/>
        <end position="104"/>
    </location>
</feature>
<organism evidence="2 3">
    <name type="scientific">Zootermopsis nevadensis</name>
    <name type="common">Dampwood termite</name>
    <dbReference type="NCBI Taxonomy" id="136037"/>
    <lineage>
        <taxon>Eukaryota</taxon>
        <taxon>Metazoa</taxon>
        <taxon>Ecdysozoa</taxon>
        <taxon>Arthropoda</taxon>
        <taxon>Hexapoda</taxon>
        <taxon>Insecta</taxon>
        <taxon>Pterygota</taxon>
        <taxon>Neoptera</taxon>
        <taxon>Polyneoptera</taxon>
        <taxon>Dictyoptera</taxon>
        <taxon>Blattodea</taxon>
        <taxon>Blattoidea</taxon>
        <taxon>Termitoidae</taxon>
        <taxon>Termopsidae</taxon>
        <taxon>Zootermopsis</taxon>
    </lineage>
</organism>
<feature type="compositionally biased region" description="Polar residues" evidence="1">
    <location>
        <begin position="69"/>
        <end position="84"/>
    </location>
</feature>
<proteinExistence type="predicted"/>
<dbReference type="InParanoid" id="A0A067RG05"/>
<feature type="compositionally biased region" description="Basic and acidic residues" evidence="1">
    <location>
        <begin position="1"/>
        <end position="10"/>
    </location>
</feature>
<keyword evidence="3" id="KW-1185">Reference proteome</keyword>
<feature type="compositionally biased region" description="Polar residues" evidence="1">
    <location>
        <begin position="43"/>
        <end position="60"/>
    </location>
</feature>
<reference evidence="2 3" key="1">
    <citation type="journal article" date="2014" name="Nat. Commun.">
        <title>Molecular traces of alternative social organization in a termite genome.</title>
        <authorList>
            <person name="Terrapon N."/>
            <person name="Li C."/>
            <person name="Robertson H.M."/>
            <person name="Ji L."/>
            <person name="Meng X."/>
            <person name="Booth W."/>
            <person name="Chen Z."/>
            <person name="Childers C.P."/>
            <person name="Glastad K.M."/>
            <person name="Gokhale K."/>
            <person name="Gowin J."/>
            <person name="Gronenberg W."/>
            <person name="Hermansen R.A."/>
            <person name="Hu H."/>
            <person name="Hunt B.G."/>
            <person name="Huylmans A.K."/>
            <person name="Khalil S.M."/>
            <person name="Mitchell R.D."/>
            <person name="Munoz-Torres M.C."/>
            <person name="Mustard J.A."/>
            <person name="Pan H."/>
            <person name="Reese J.T."/>
            <person name="Scharf M.E."/>
            <person name="Sun F."/>
            <person name="Vogel H."/>
            <person name="Xiao J."/>
            <person name="Yang W."/>
            <person name="Yang Z."/>
            <person name="Yang Z."/>
            <person name="Zhou J."/>
            <person name="Zhu J."/>
            <person name="Brent C.S."/>
            <person name="Elsik C.G."/>
            <person name="Goodisman M.A."/>
            <person name="Liberles D.A."/>
            <person name="Roe R.M."/>
            <person name="Vargo E.L."/>
            <person name="Vilcinskas A."/>
            <person name="Wang J."/>
            <person name="Bornberg-Bauer E."/>
            <person name="Korb J."/>
            <person name="Zhang G."/>
            <person name="Liebig J."/>
        </authorList>
    </citation>
    <scope>NUCLEOTIDE SEQUENCE [LARGE SCALE GENOMIC DNA]</scope>
    <source>
        <tissue evidence="2">Whole organism</tissue>
    </source>
</reference>
<dbReference type="EMBL" id="KK852711">
    <property type="protein sequence ID" value="KDR17957.1"/>
    <property type="molecule type" value="Genomic_DNA"/>
</dbReference>
<evidence type="ECO:0000256" key="1">
    <source>
        <dbReference type="SAM" id="MobiDB-lite"/>
    </source>
</evidence>
<protein>
    <submittedName>
        <fullName evidence="2">Uncharacterized protein</fullName>
    </submittedName>
</protein>
<dbReference type="Proteomes" id="UP000027135">
    <property type="component" value="Unassembled WGS sequence"/>
</dbReference>
<feature type="region of interest" description="Disordered" evidence="1">
    <location>
        <begin position="1"/>
        <end position="127"/>
    </location>
</feature>
<gene>
    <name evidence="2" type="ORF">L798_08175</name>
</gene>
<evidence type="ECO:0000313" key="2">
    <source>
        <dbReference type="EMBL" id="KDR17957.1"/>
    </source>
</evidence>
<feature type="compositionally biased region" description="Polar residues" evidence="1">
    <location>
        <begin position="11"/>
        <end position="28"/>
    </location>
</feature>
<sequence>MENFDERGKQNSDASHNARNMQGGSNERGQGRFNRSRNHPHQVRSTNFRESQGYNQNRPYSSHDGGQRGQFTSPENTGTGMHTRNNGDYHEGLNPRADPYDPNRNDTSVTCRGRSSEQVPGNELRTM</sequence>
<dbReference type="AlphaFoldDB" id="A0A067RG05"/>
<accession>A0A067RG05</accession>